<dbReference type="Pfam" id="PF13193">
    <property type="entry name" value="AMP-binding_C"/>
    <property type="match status" value="1"/>
</dbReference>
<dbReference type="EMBL" id="AP022610">
    <property type="protein sequence ID" value="BBZ25839.1"/>
    <property type="molecule type" value="Genomic_DNA"/>
</dbReference>
<dbReference type="InterPro" id="IPR045851">
    <property type="entry name" value="AMP-bd_C_sf"/>
</dbReference>
<dbReference type="Pfam" id="PF00501">
    <property type="entry name" value="AMP-binding"/>
    <property type="match status" value="1"/>
</dbReference>
<keyword evidence="13" id="KW-1185">Reference proteome</keyword>
<comment type="catalytic activity">
    <reaction evidence="4">
        <text>a long-chain fatty acid + ATP + CoA = a long-chain fatty acyl-CoA + AMP + diphosphate</text>
        <dbReference type="Rhea" id="RHEA:15421"/>
        <dbReference type="ChEBI" id="CHEBI:30616"/>
        <dbReference type="ChEBI" id="CHEBI:33019"/>
        <dbReference type="ChEBI" id="CHEBI:57287"/>
        <dbReference type="ChEBI" id="CHEBI:57560"/>
        <dbReference type="ChEBI" id="CHEBI:83139"/>
        <dbReference type="ChEBI" id="CHEBI:456215"/>
        <dbReference type="EC" id="6.2.1.3"/>
    </reaction>
</comment>
<dbReference type="PANTHER" id="PTHR43767">
    <property type="entry name" value="LONG-CHAIN-FATTY-ACID--COA LIGASE"/>
    <property type="match status" value="1"/>
</dbReference>
<accession>A0A7I7X7L4</accession>
<keyword evidence="2" id="KW-0436">Ligase</keyword>
<dbReference type="EC" id="6.2.1.3" evidence="3"/>
<evidence type="ECO:0000259" key="11">
    <source>
        <dbReference type="Pfam" id="PF13193"/>
    </source>
</evidence>
<evidence type="ECO:0000256" key="9">
    <source>
        <dbReference type="SAM" id="MobiDB-lite"/>
    </source>
</evidence>
<evidence type="ECO:0000256" key="8">
    <source>
        <dbReference type="ARBA" id="ARBA00083882"/>
    </source>
</evidence>
<dbReference type="Proteomes" id="UP000466517">
    <property type="component" value="Chromosome"/>
</dbReference>
<dbReference type="InterPro" id="IPR050237">
    <property type="entry name" value="ATP-dep_AMP-bd_enzyme"/>
</dbReference>
<feature type="compositionally biased region" description="Basic and acidic residues" evidence="9">
    <location>
        <begin position="532"/>
        <end position="552"/>
    </location>
</feature>
<dbReference type="InterPro" id="IPR025110">
    <property type="entry name" value="AMP-bd_C"/>
</dbReference>
<sequence length="552" mass="58510">MFVHPMTQLVSRVCEELWAAGPMIRSGLVEPLEPRRVAACVAAYRSYGALGATVRIAAIRHPDRTAIIDELGTMSFAELDASSNAVGNRWRQQGLQAGDGVAILVRNHRGFLQAVFAGAKCGARIILLNTDFGATQVRAVVGREGADLVVYDEEYTAAVAGLEPRHGLWTAWTDTAVTDFSLAAVADADPTPPPPSGSLPKIVILTSGTTGTPKGANRTEPRSLIPIGGLLDKVPLRAGEVTECCVPMFHALGFAHAVLAVALGSTLVLRRRFDPQATLDGVRKHGTTAWIVVPVMLRRLVESLPAAGGGSTSPRVVFVAGSQLGASLCQSATAALGPVLYNLYGSTEVAYATIATPEDLANEPGCVGRVVHGTRVKIFDDTGTEVPPGVTGRIFVANAVRFEGYTGGGSKDTIAGLMASGDVGHFDRAGRLFIDGRDDDMIVSGGENVFPGEVEETLAAHPDILEAAAVGVHDEHYGQRLRCFVVVREGAELNEQQVKDYVKAELARFKVPRDVRFLPALPRNPTGKVLKGRLDEGTTASDETRSTPRSPD</sequence>
<evidence type="ECO:0000256" key="3">
    <source>
        <dbReference type="ARBA" id="ARBA00026121"/>
    </source>
</evidence>
<dbReference type="CDD" id="cd04433">
    <property type="entry name" value="AFD_class_I"/>
    <property type="match status" value="1"/>
</dbReference>
<evidence type="ECO:0000256" key="4">
    <source>
        <dbReference type="ARBA" id="ARBA00036813"/>
    </source>
</evidence>
<gene>
    <name evidence="12" type="ORF">MMAD_01340</name>
</gene>
<dbReference type="PROSITE" id="PS00455">
    <property type="entry name" value="AMP_BINDING"/>
    <property type="match status" value="1"/>
</dbReference>
<evidence type="ECO:0000256" key="1">
    <source>
        <dbReference type="ARBA" id="ARBA00006432"/>
    </source>
</evidence>
<evidence type="ECO:0000256" key="2">
    <source>
        <dbReference type="ARBA" id="ARBA00022598"/>
    </source>
</evidence>
<dbReference type="PANTHER" id="PTHR43767:SF1">
    <property type="entry name" value="NONRIBOSOMAL PEPTIDE SYNTHASE PES1 (EUROFUNG)-RELATED"/>
    <property type="match status" value="1"/>
</dbReference>
<evidence type="ECO:0000313" key="12">
    <source>
        <dbReference type="EMBL" id="BBZ25839.1"/>
    </source>
</evidence>
<dbReference type="InterPro" id="IPR020845">
    <property type="entry name" value="AMP-binding_CS"/>
</dbReference>
<organism evidence="12 13">
    <name type="scientific">Mycolicibacterium madagascariense</name>
    <dbReference type="NCBI Taxonomy" id="212765"/>
    <lineage>
        <taxon>Bacteria</taxon>
        <taxon>Bacillati</taxon>
        <taxon>Actinomycetota</taxon>
        <taxon>Actinomycetes</taxon>
        <taxon>Mycobacteriales</taxon>
        <taxon>Mycobacteriaceae</taxon>
        <taxon>Mycolicibacterium</taxon>
    </lineage>
</organism>
<dbReference type="KEGG" id="mmag:MMAD_01340"/>
<dbReference type="GO" id="GO:0004467">
    <property type="term" value="F:long-chain fatty acid-CoA ligase activity"/>
    <property type="evidence" value="ECO:0007669"/>
    <property type="project" value="UniProtKB-EC"/>
</dbReference>
<dbReference type="FunFam" id="3.30.300.30:FF:000008">
    <property type="entry name" value="2,3-dihydroxybenzoate-AMP ligase"/>
    <property type="match status" value="1"/>
</dbReference>
<evidence type="ECO:0000256" key="5">
    <source>
        <dbReference type="ARBA" id="ARBA00069710"/>
    </source>
</evidence>
<evidence type="ECO:0000256" key="7">
    <source>
        <dbReference type="ARBA" id="ARBA00080667"/>
    </source>
</evidence>
<feature type="domain" description="AMP-dependent synthetase/ligase" evidence="10">
    <location>
        <begin position="57"/>
        <end position="405"/>
    </location>
</feature>
<name>A0A7I7X7L4_9MYCO</name>
<dbReference type="Gene3D" id="3.30.300.30">
    <property type="match status" value="1"/>
</dbReference>
<evidence type="ECO:0000259" key="10">
    <source>
        <dbReference type="Pfam" id="PF00501"/>
    </source>
</evidence>
<dbReference type="AlphaFoldDB" id="A0A7I7X7L4"/>
<dbReference type="InterPro" id="IPR000873">
    <property type="entry name" value="AMP-dep_synth/lig_dom"/>
</dbReference>
<feature type="region of interest" description="Disordered" evidence="9">
    <location>
        <begin position="522"/>
        <end position="552"/>
    </location>
</feature>
<dbReference type="Gene3D" id="3.40.50.12780">
    <property type="entry name" value="N-terminal domain of ligase-like"/>
    <property type="match status" value="1"/>
</dbReference>
<protein>
    <recommendedName>
        <fullName evidence="5">Long-chain-fatty-acid--CoA ligase FadD13</fullName>
        <ecNumber evidence="3">6.2.1.3</ecNumber>
    </recommendedName>
    <alternativeName>
        <fullName evidence="6">Fatty acyl-CoA ligase</fullName>
    </alternativeName>
    <alternativeName>
        <fullName evidence="8">Fatty acyl-CoA synthetase</fullName>
    </alternativeName>
    <alternativeName>
        <fullName evidence="7">Very-long-chain fatty-acyl-CoA synthetase</fullName>
    </alternativeName>
</protein>
<dbReference type="InterPro" id="IPR042099">
    <property type="entry name" value="ANL_N_sf"/>
</dbReference>
<proteinExistence type="inferred from homology"/>
<feature type="domain" description="AMP-binding enzyme C-terminal" evidence="11">
    <location>
        <begin position="453"/>
        <end position="528"/>
    </location>
</feature>
<comment type="similarity">
    <text evidence="1">Belongs to the ATP-dependent AMP-binding enzyme family.</text>
</comment>
<reference evidence="12 13" key="1">
    <citation type="journal article" date="2019" name="Emerg. Microbes Infect.">
        <title>Comprehensive subspecies identification of 175 nontuberculous mycobacteria species based on 7547 genomic profiles.</title>
        <authorList>
            <person name="Matsumoto Y."/>
            <person name="Kinjo T."/>
            <person name="Motooka D."/>
            <person name="Nabeya D."/>
            <person name="Jung N."/>
            <person name="Uechi K."/>
            <person name="Horii T."/>
            <person name="Iida T."/>
            <person name="Fujita J."/>
            <person name="Nakamura S."/>
        </authorList>
    </citation>
    <scope>NUCLEOTIDE SEQUENCE [LARGE SCALE GENOMIC DNA]</scope>
    <source>
        <strain evidence="12 13">JCM 13574</strain>
    </source>
</reference>
<dbReference type="SUPFAM" id="SSF56801">
    <property type="entry name" value="Acetyl-CoA synthetase-like"/>
    <property type="match status" value="1"/>
</dbReference>
<evidence type="ECO:0000256" key="6">
    <source>
        <dbReference type="ARBA" id="ARBA00076959"/>
    </source>
</evidence>
<evidence type="ECO:0000313" key="13">
    <source>
        <dbReference type="Proteomes" id="UP000466517"/>
    </source>
</evidence>